<sequence length="117" mass="13138">MITVADYSSRSEAYTYNYFEDVTPKRVVEIVEMLRREDKPPRGTQNPMHLNCGPKGGNTTLLVLDVACVWVPVFTSVFVVILVWLGGGHFKDEGRSTFVVARQISWCVVISYLLVPG</sequence>
<feature type="transmembrane region" description="Helical" evidence="1">
    <location>
        <begin position="61"/>
        <end position="85"/>
    </location>
</feature>
<keyword evidence="1" id="KW-0812">Transmembrane</keyword>
<dbReference type="PANTHER" id="PTHR10371">
    <property type="entry name" value="NADH DEHYDROGENASE UBIQUINONE FLAVOPROTEIN 2, MITOCHONDRIAL"/>
    <property type="match status" value="1"/>
</dbReference>
<protein>
    <submittedName>
        <fullName evidence="2">Uncharacterized protein</fullName>
    </submittedName>
</protein>
<keyword evidence="1" id="KW-0472">Membrane</keyword>
<reference evidence="2" key="1">
    <citation type="submission" date="2020-08" db="EMBL/GenBank/DDBJ databases">
        <title>Plant Genome Project.</title>
        <authorList>
            <person name="Zhang R.-G."/>
        </authorList>
    </citation>
    <scope>NUCLEOTIDE SEQUENCE</scope>
    <source>
        <strain evidence="2">WSP0</strain>
        <tissue evidence="2">Leaf</tissue>
    </source>
</reference>
<dbReference type="GO" id="GO:0003954">
    <property type="term" value="F:NADH dehydrogenase activity"/>
    <property type="evidence" value="ECO:0007669"/>
    <property type="project" value="TreeGrafter"/>
</dbReference>
<accession>A0AAV6IWS1</accession>
<keyword evidence="3" id="KW-1185">Reference proteome</keyword>
<feature type="transmembrane region" description="Helical" evidence="1">
    <location>
        <begin position="97"/>
        <end position="115"/>
    </location>
</feature>
<keyword evidence="1" id="KW-1133">Transmembrane helix</keyword>
<dbReference type="Proteomes" id="UP000823749">
    <property type="component" value="Chromosome 9"/>
</dbReference>
<comment type="caution">
    <text evidence="2">The sequence shown here is derived from an EMBL/GenBank/DDBJ whole genome shotgun (WGS) entry which is preliminary data.</text>
</comment>
<evidence type="ECO:0000313" key="2">
    <source>
        <dbReference type="EMBL" id="KAG5531285.1"/>
    </source>
</evidence>
<dbReference type="AlphaFoldDB" id="A0AAV6IWS1"/>
<evidence type="ECO:0000313" key="3">
    <source>
        <dbReference type="Proteomes" id="UP000823749"/>
    </source>
</evidence>
<dbReference type="GO" id="GO:0006120">
    <property type="term" value="P:mitochondrial electron transport, NADH to ubiquinone"/>
    <property type="evidence" value="ECO:0007669"/>
    <property type="project" value="TreeGrafter"/>
</dbReference>
<dbReference type="PANTHER" id="PTHR10371:SF3">
    <property type="entry name" value="NADH DEHYDROGENASE [UBIQUINONE] FLAVOPROTEIN 2, MITOCHONDRIAL"/>
    <property type="match status" value="1"/>
</dbReference>
<organism evidence="2 3">
    <name type="scientific">Rhododendron griersonianum</name>
    <dbReference type="NCBI Taxonomy" id="479676"/>
    <lineage>
        <taxon>Eukaryota</taxon>
        <taxon>Viridiplantae</taxon>
        <taxon>Streptophyta</taxon>
        <taxon>Embryophyta</taxon>
        <taxon>Tracheophyta</taxon>
        <taxon>Spermatophyta</taxon>
        <taxon>Magnoliopsida</taxon>
        <taxon>eudicotyledons</taxon>
        <taxon>Gunneridae</taxon>
        <taxon>Pentapetalae</taxon>
        <taxon>asterids</taxon>
        <taxon>Ericales</taxon>
        <taxon>Ericaceae</taxon>
        <taxon>Ericoideae</taxon>
        <taxon>Rhodoreae</taxon>
        <taxon>Rhododendron</taxon>
    </lineage>
</organism>
<name>A0AAV6IWS1_9ERIC</name>
<evidence type="ECO:0000256" key="1">
    <source>
        <dbReference type="SAM" id="Phobius"/>
    </source>
</evidence>
<dbReference type="GO" id="GO:0005739">
    <property type="term" value="C:mitochondrion"/>
    <property type="evidence" value="ECO:0007669"/>
    <property type="project" value="GOC"/>
</dbReference>
<dbReference type="EMBL" id="JACTNZ010000009">
    <property type="protein sequence ID" value="KAG5531285.1"/>
    <property type="molecule type" value="Genomic_DNA"/>
</dbReference>
<gene>
    <name evidence="2" type="ORF">RHGRI_026037</name>
</gene>
<proteinExistence type="predicted"/>